<dbReference type="Gene3D" id="3.40.960.10">
    <property type="entry name" value="VSR Endonuclease"/>
    <property type="match status" value="1"/>
</dbReference>
<dbReference type="KEGG" id="mbu:Mbur_1534"/>
<accession>Q12VT6</accession>
<reference evidence="7" key="1">
    <citation type="journal article" date="2009" name="ISME J.">
        <title>The genome sequence of the psychrophilic archaeon, Methanococcoides burtonii: the role of genome evolution in cold adaptation.</title>
        <authorList>
            <person name="Allen M.A."/>
            <person name="Lauro F.M."/>
            <person name="Williams T.J."/>
            <person name="Burg D."/>
            <person name="Siddiqui K.S."/>
            <person name="De Francisci D."/>
            <person name="Chong K.W."/>
            <person name="Pilak O."/>
            <person name="Chew H.H."/>
            <person name="De Maere M.Z."/>
            <person name="Ting L."/>
            <person name="Katrib M."/>
            <person name="Ng C."/>
            <person name="Sowers K.R."/>
            <person name="Galperin M.Y."/>
            <person name="Anderson I.J."/>
            <person name="Ivanova N."/>
            <person name="Dalin E."/>
            <person name="Martinez M."/>
            <person name="Lapidus A."/>
            <person name="Hauser L."/>
            <person name="Land M."/>
            <person name="Thomas T."/>
            <person name="Cavicchioli R."/>
        </authorList>
    </citation>
    <scope>NUCLEOTIDE SEQUENCE [LARGE SCALE GENOMIC DNA]</scope>
    <source>
        <strain evidence="7">DSM 6242 / NBRC 107633 / OCM 468 / ACE-M</strain>
    </source>
</reference>
<gene>
    <name evidence="6" type="ordered locus">Mbur_1534</name>
</gene>
<organism evidence="6 7">
    <name type="scientific">Methanococcoides burtonii (strain DSM 6242 / NBRC 107633 / OCM 468 / ACE-M)</name>
    <dbReference type="NCBI Taxonomy" id="259564"/>
    <lineage>
        <taxon>Archaea</taxon>
        <taxon>Methanobacteriati</taxon>
        <taxon>Methanobacteriota</taxon>
        <taxon>Stenosarchaea group</taxon>
        <taxon>Methanomicrobia</taxon>
        <taxon>Methanosarcinales</taxon>
        <taxon>Methanosarcinaceae</taxon>
        <taxon>Methanococcoides</taxon>
    </lineage>
</organism>
<evidence type="ECO:0000256" key="2">
    <source>
        <dbReference type="ARBA" id="ARBA00022759"/>
    </source>
</evidence>
<dbReference type="InterPro" id="IPR011335">
    <property type="entry name" value="Restrct_endonuc-II-like"/>
</dbReference>
<evidence type="ECO:0000256" key="5">
    <source>
        <dbReference type="ARBA" id="ARBA00023204"/>
    </source>
</evidence>
<dbReference type="AlphaFoldDB" id="Q12VT6"/>
<keyword evidence="4 6" id="KW-0378">Hydrolase</keyword>
<dbReference type="EMBL" id="CP000300">
    <property type="protein sequence ID" value="ABE52440.1"/>
    <property type="molecule type" value="Genomic_DNA"/>
</dbReference>
<dbReference type="REBASE" id="12207">
    <property type="entry name" value="V.MbuDORF1539P"/>
</dbReference>
<keyword evidence="3" id="KW-0227">DNA damage</keyword>
<keyword evidence="2 6" id="KW-0255">Endonuclease</keyword>
<dbReference type="HOGENOM" id="CLU_111913_2_2_2"/>
<evidence type="ECO:0000256" key="1">
    <source>
        <dbReference type="ARBA" id="ARBA00022722"/>
    </source>
</evidence>
<evidence type="ECO:0000256" key="3">
    <source>
        <dbReference type="ARBA" id="ARBA00022763"/>
    </source>
</evidence>
<dbReference type="CDD" id="cd00221">
    <property type="entry name" value="Vsr"/>
    <property type="match status" value="1"/>
</dbReference>
<evidence type="ECO:0000313" key="7">
    <source>
        <dbReference type="Proteomes" id="UP000001979"/>
    </source>
</evidence>
<dbReference type="GO" id="GO:0004519">
    <property type="term" value="F:endonuclease activity"/>
    <property type="evidence" value="ECO:0007669"/>
    <property type="project" value="UniProtKB-KW"/>
</dbReference>
<dbReference type="Proteomes" id="UP000001979">
    <property type="component" value="Chromosome"/>
</dbReference>
<keyword evidence="1" id="KW-0540">Nuclease</keyword>
<protein>
    <submittedName>
        <fullName evidence="6">DNA mismatch (G:T) repair endonuclease</fullName>
        <ecNumber evidence="6">3.1.-.-</ecNumber>
    </submittedName>
</protein>
<dbReference type="Pfam" id="PF03852">
    <property type="entry name" value="Vsr"/>
    <property type="match status" value="1"/>
</dbReference>
<keyword evidence="7" id="KW-1185">Reference proteome</keyword>
<dbReference type="NCBIfam" id="TIGR00632">
    <property type="entry name" value="vsr"/>
    <property type="match status" value="1"/>
</dbReference>
<sequence>MTFVKYIRDGRAPIPKSKITSRVMSANVGKDTKPELLLRKALRYIGIPGYRLHWKKVPGRPDITYPGGKIAIFVNGCYWHRCPYCNLPLPKSHTDFWAEKFKRNKERDDENIRLLKAEGWKIIVLWECEIKRDVMECAERVRNLVCKIDS</sequence>
<name>Q12VT6_METBU</name>
<dbReference type="SUPFAM" id="SSF52980">
    <property type="entry name" value="Restriction endonuclease-like"/>
    <property type="match status" value="1"/>
</dbReference>
<keyword evidence="5" id="KW-0234">DNA repair</keyword>
<dbReference type="STRING" id="259564.Mbur_1534"/>
<dbReference type="EC" id="3.1.-.-" evidence="6"/>
<dbReference type="GO" id="GO:0016787">
    <property type="term" value="F:hydrolase activity"/>
    <property type="evidence" value="ECO:0007669"/>
    <property type="project" value="UniProtKB-KW"/>
</dbReference>
<proteinExistence type="predicted"/>
<evidence type="ECO:0000256" key="4">
    <source>
        <dbReference type="ARBA" id="ARBA00022801"/>
    </source>
</evidence>
<evidence type="ECO:0000313" key="6">
    <source>
        <dbReference type="EMBL" id="ABE52440.1"/>
    </source>
</evidence>
<dbReference type="InterPro" id="IPR004603">
    <property type="entry name" value="DNA_mismatch_endonuc_vsr"/>
</dbReference>
<dbReference type="GO" id="GO:0006298">
    <property type="term" value="P:mismatch repair"/>
    <property type="evidence" value="ECO:0007669"/>
    <property type="project" value="InterPro"/>
</dbReference>